<organism evidence="1">
    <name type="scientific">Uncultured Desulfatiglans sp</name>
    <dbReference type="NCBI Taxonomy" id="1748965"/>
    <lineage>
        <taxon>Bacteria</taxon>
        <taxon>Pseudomonadati</taxon>
        <taxon>Thermodesulfobacteriota</taxon>
        <taxon>Desulfobacteria</taxon>
        <taxon>Desulfatiglandales</taxon>
        <taxon>Desulfatiglandaceae</taxon>
        <taxon>Desulfatiglans</taxon>
        <taxon>environmental samples</taxon>
    </lineage>
</organism>
<dbReference type="AlphaFoldDB" id="A0A653A0L8"/>
<name>A0A653A0L8_UNCDX</name>
<sequence>MPVQKGSHRLINIPIELVAAGLEFKIEAFALVNQFFQLAFIGVHSWSIHFRFLIGD</sequence>
<accession>A0A653A0L8</accession>
<protein>
    <submittedName>
        <fullName evidence="1">Uncharacterized protein</fullName>
    </submittedName>
</protein>
<evidence type="ECO:0000313" key="1">
    <source>
        <dbReference type="EMBL" id="VBB41587.1"/>
    </source>
</evidence>
<gene>
    <name evidence="1" type="ORF">TRIP_B120022</name>
</gene>
<proteinExistence type="predicted"/>
<dbReference type="EMBL" id="UPXX01000004">
    <property type="protein sequence ID" value="VBB41587.1"/>
    <property type="molecule type" value="Genomic_DNA"/>
</dbReference>
<reference evidence="1" key="1">
    <citation type="submission" date="2018-07" db="EMBL/GenBank/DDBJ databases">
        <authorList>
            <consortium name="Genoscope - CEA"/>
            <person name="William W."/>
        </authorList>
    </citation>
    <scope>NUCLEOTIDE SEQUENCE</scope>
    <source>
        <strain evidence="1">IK1</strain>
    </source>
</reference>